<dbReference type="OrthoDB" id="1081826at2"/>
<protein>
    <submittedName>
        <fullName evidence="2">Uncharacterized protein</fullName>
    </submittedName>
</protein>
<dbReference type="STRING" id="76123.AS203_02175"/>
<evidence type="ECO:0000256" key="1">
    <source>
        <dbReference type="SAM" id="SignalP"/>
    </source>
</evidence>
<dbReference type="Proteomes" id="UP000056252">
    <property type="component" value="Chromosome"/>
</dbReference>
<feature type="chain" id="PRO_5006601779" evidence="1">
    <location>
        <begin position="25"/>
        <end position="146"/>
    </location>
</feature>
<dbReference type="KEGG" id="peo:AS203_02175"/>
<dbReference type="eggNOG" id="ENOG5033UYK">
    <property type="taxonomic scope" value="Bacteria"/>
</dbReference>
<evidence type="ECO:0000313" key="2">
    <source>
        <dbReference type="EMBL" id="ALO48046.1"/>
    </source>
</evidence>
<keyword evidence="1" id="KW-0732">Signal</keyword>
<proteinExistence type="predicted"/>
<accession>A0A0S2KIW5</accession>
<gene>
    <name evidence="2" type="ORF">AS203_02175</name>
</gene>
<dbReference type="AlphaFoldDB" id="A0A0S2KIW5"/>
<dbReference type="EMBL" id="CP013195">
    <property type="protein sequence ID" value="ALO48046.1"/>
    <property type="molecule type" value="Genomic_DNA"/>
</dbReference>
<reference evidence="3" key="1">
    <citation type="submission" date="2015-11" db="EMBL/GenBank/DDBJ databases">
        <authorList>
            <person name="Holder M.E."/>
            <person name="Ajami N.J."/>
            <person name="Petrosino J.F."/>
        </authorList>
    </citation>
    <scope>NUCLEOTIDE SEQUENCE [LARGE SCALE GENOMIC DNA]</scope>
    <source>
        <strain evidence="3">F0113</strain>
    </source>
</reference>
<name>A0A0S2KIW5_9BACT</name>
<organism evidence="2 3">
    <name type="scientific">Hoylesella enoeca</name>
    <dbReference type="NCBI Taxonomy" id="76123"/>
    <lineage>
        <taxon>Bacteria</taxon>
        <taxon>Pseudomonadati</taxon>
        <taxon>Bacteroidota</taxon>
        <taxon>Bacteroidia</taxon>
        <taxon>Bacteroidales</taxon>
        <taxon>Prevotellaceae</taxon>
        <taxon>Hoylesella</taxon>
    </lineage>
</organism>
<dbReference type="RefSeq" id="WP_025065729.1">
    <property type="nucleotide sequence ID" value="NZ_CP013195.1"/>
</dbReference>
<sequence length="146" mass="16922">MRLNKLFRIAFFACALLAFSSASAKNKRTLVYAYGLSASFNDSTVYFTDIQPIDAAYISDKSHFLYGRENYANQLRDYLSNKGMQHRTCIIVYKEKRSDVEKKFLAMRKRYTDKGNFNVKYIKLSDFRFQAVSPTDDDNTEAVLSK</sequence>
<feature type="signal peptide" evidence="1">
    <location>
        <begin position="1"/>
        <end position="24"/>
    </location>
</feature>
<evidence type="ECO:0000313" key="3">
    <source>
        <dbReference type="Proteomes" id="UP000056252"/>
    </source>
</evidence>
<keyword evidence="3" id="KW-1185">Reference proteome</keyword>